<evidence type="ECO:0000313" key="7">
    <source>
        <dbReference type="EMBL" id="MQL50863.1"/>
    </source>
</evidence>
<evidence type="ECO:0000256" key="3">
    <source>
        <dbReference type="ARBA" id="ARBA00023002"/>
    </source>
</evidence>
<dbReference type="PANTHER" id="PTHR43255">
    <property type="entry name" value="IRON-SULFUR-BINDING OXIDOREDUCTASE FADF-RELATED-RELATED"/>
    <property type="match status" value="1"/>
</dbReference>
<dbReference type="PROSITE" id="PS00198">
    <property type="entry name" value="4FE4S_FER_1"/>
    <property type="match status" value="1"/>
</dbReference>
<evidence type="ECO:0000256" key="1">
    <source>
        <dbReference type="ARBA" id="ARBA00022485"/>
    </source>
</evidence>
<dbReference type="GO" id="GO:0016491">
    <property type="term" value="F:oxidoreductase activity"/>
    <property type="evidence" value="ECO:0007669"/>
    <property type="project" value="UniProtKB-KW"/>
</dbReference>
<keyword evidence="1" id="KW-0004">4Fe-4S</keyword>
<protein>
    <submittedName>
        <fullName evidence="7">Heterodisulfide reductase</fullName>
    </submittedName>
</protein>
<name>A0A6N7IMH6_9FIRM</name>
<dbReference type="Gene3D" id="1.10.1060.10">
    <property type="entry name" value="Alpha-helical ferredoxin"/>
    <property type="match status" value="1"/>
</dbReference>
<keyword evidence="5" id="KW-0411">Iron-sulfur</keyword>
<proteinExistence type="predicted"/>
<dbReference type="GO" id="GO:0051539">
    <property type="term" value="F:4 iron, 4 sulfur cluster binding"/>
    <property type="evidence" value="ECO:0007669"/>
    <property type="project" value="UniProtKB-KW"/>
</dbReference>
<dbReference type="EMBL" id="WHYR01000002">
    <property type="protein sequence ID" value="MQL50863.1"/>
    <property type="molecule type" value="Genomic_DNA"/>
</dbReference>
<evidence type="ECO:0000256" key="2">
    <source>
        <dbReference type="ARBA" id="ARBA00022723"/>
    </source>
</evidence>
<dbReference type="SUPFAM" id="SSF46548">
    <property type="entry name" value="alpha-helical ferredoxin"/>
    <property type="match status" value="1"/>
</dbReference>
<dbReference type="GO" id="GO:0046872">
    <property type="term" value="F:metal ion binding"/>
    <property type="evidence" value="ECO:0007669"/>
    <property type="project" value="UniProtKB-KW"/>
</dbReference>
<sequence>MVVEPGLASRLALESGQPVQLCYQCGKCSSGCPMAGAMDYKPNEVMVLLQCGQLDAVLDSQAIWLCVGCETCGSRCPNGISIGRVMDVLREMGHGRALVDKARKIRLFHQEFLGSVRAHGRVHEPLMLARYKIKTGELFNDLNIGVRLFRKGKFHLLPARVRDRKKIRDIFRSAMARRPFTMDVAASADAPPPGVFADNSTTLKG</sequence>
<comment type="caution">
    <text evidence="7">The sequence shown here is derived from an EMBL/GenBank/DDBJ whole genome shotgun (WGS) entry which is preliminary data.</text>
</comment>
<evidence type="ECO:0000256" key="4">
    <source>
        <dbReference type="ARBA" id="ARBA00023004"/>
    </source>
</evidence>
<accession>A0A6N7IMH6</accession>
<keyword evidence="4" id="KW-0408">Iron</keyword>
<evidence type="ECO:0000313" key="8">
    <source>
        <dbReference type="Proteomes" id="UP000441717"/>
    </source>
</evidence>
<dbReference type="InterPro" id="IPR009051">
    <property type="entry name" value="Helical_ferredxn"/>
</dbReference>
<reference evidence="7 8" key="1">
    <citation type="submission" date="2019-10" db="EMBL/GenBank/DDBJ databases">
        <title>Comparative genomics of sulfur disproportionating microorganisms.</title>
        <authorList>
            <person name="Ward L.M."/>
            <person name="Bertran E."/>
            <person name="Johnston D."/>
        </authorList>
    </citation>
    <scope>NUCLEOTIDE SEQUENCE [LARGE SCALE GENOMIC DNA]</scope>
    <source>
        <strain evidence="7 8">DSM 14055</strain>
    </source>
</reference>
<feature type="domain" description="4Fe-4S ferredoxin-type" evidence="6">
    <location>
        <begin position="11"/>
        <end position="43"/>
    </location>
</feature>
<keyword evidence="3" id="KW-0560">Oxidoreductase</keyword>
<evidence type="ECO:0000259" key="6">
    <source>
        <dbReference type="PROSITE" id="PS51379"/>
    </source>
</evidence>
<dbReference type="Proteomes" id="UP000441717">
    <property type="component" value="Unassembled WGS sequence"/>
</dbReference>
<keyword evidence="2" id="KW-0479">Metal-binding</keyword>
<evidence type="ECO:0000256" key="5">
    <source>
        <dbReference type="ARBA" id="ARBA00023014"/>
    </source>
</evidence>
<dbReference type="PROSITE" id="PS51379">
    <property type="entry name" value="4FE4S_FER_2"/>
    <property type="match status" value="1"/>
</dbReference>
<dbReference type="OrthoDB" id="9794954at2"/>
<dbReference type="Pfam" id="PF13183">
    <property type="entry name" value="Fer4_8"/>
    <property type="match status" value="1"/>
</dbReference>
<dbReference type="InterPro" id="IPR017900">
    <property type="entry name" value="4Fe4S_Fe_S_CS"/>
</dbReference>
<organism evidence="7 8">
    <name type="scientific">Desulfofundulus thermobenzoicus</name>
    <dbReference type="NCBI Taxonomy" id="29376"/>
    <lineage>
        <taxon>Bacteria</taxon>
        <taxon>Bacillati</taxon>
        <taxon>Bacillota</taxon>
        <taxon>Clostridia</taxon>
        <taxon>Eubacteriales</taxon>
        <taxon>Peptococcaceae</taxon>
        <taxon>Desulfofundulus</taxon>
    </lineage>
</organism>
<dbReference type="InterPro" id="IPR051460">
    <property type="entry name" value="HdrC_iron-sulfur_subunit"/>
</dbReference>
<gene>
    <name evidence="7" type="ORF">GFC01_00940</name>
</gene>
<keyword evidence="8" id="KW-1185">Reference proteome</keyword>
<dbReference type="InterPro" id="IPR017896">
    <property type="entry name" value="4Fe4S_Fe-S-bd"/>
</dbReference>
<dbReference type="AlphaFoldDB" id="A0A6N7IMH6"/>
<dbReference type="GO" id="GO:0005886">
    <property type="term" value="C:plasma membrane"/>
    <property type="evidence" value="ECO:0007669"/>
    <property type="project" value="TreeGrafter"/>
</dbReference>
<dbReference type="PANTHER" id="PTHR43255:SF1">
    <property type="entry name" value="IRON-SULFUR-BINDING OXIDOREDUCTASE FADF-RELATED"/>
    <property type="match status" value="1"/>
</dbReference>